<keyword evidence="2" id="KW-1185">Reference proteome</keyword>
<reference evidence="1" key="1">
    <citation type="submission" date="2021-04" db="EMBL/GenBank/DDBJ databases">
        <title>Biosynthetic gene clusters of Dactylosporangioum roseum.</title>
        <authorList>
            <person name="Hartkoorn R.C."/>
            <person name="Beaudoing E."/>
            <person name="Hot D."/>
            <person name="Moureu S."/>
        </authorList>
    </citation>
    <scope>NUCLEOTIDE SEQUENCE</scope>
    <source>
        <strain evidence="1">NRRL B-16295</strain>
    </source>
</reference>
<dbReference type="Proteomes" id="UP001058271">
    <property type="component" value="Chromosome"/>
</dbReference>
<evidence type="ECO:0000313" key="1">
    <source>
        <dbReference type="EMBL" id="UWZ39480.1"/>
    </source>
</evidence>
<dbReference type="EMBL" id="CP073721">
    <property type="protein sequence ID" value="UWZ39480.1"/>
    <property type="molecule type" value="Genomic_DNA"/>
</dbReference>
<sequence length="125" mass="13762">MKEGAFKEAMETAGKNGSSFWTPKMAGKVLQGWETAIADAKVATYAAAWYLRSLQDRLPDTFNPYYSQEELVRVGYQTSAKNMLCMAGQNRPMEHVSGGSADMVQALDGAWGEANRLICTGYFDC</sequence>
<protein>
    <submittedName>
        <fullName evidence="1">Uncharacterized protein</fullName>
    </submittedName>
</protein>
<gene>
    <name evidence="1" type="ORF">Drose_15310</name>
</gene>
<evidence type="ECO:0000313" key="2">
    <source>
        <dbReference type="Proteomes" id="UP001058271"/>
    </source>
</evidence>
<proteinExistence type="predicted"/>
<accession>A0ABY5ZEU8</accession>
<name>A0ABY5ZEU8_9ACTN</name>
<dbReference type="RefSeq" id="WP_260728891.1">
    <property type="nucleotide sequence ID" value="NZ_BAAABS010000089.1"/>
</dbReference>
<organism evidence="1 2">
    <name type="scientific">Dactylosporangium roseum</name>
    <dbReference type="NCBI Taxonomy" id="47989"/>
    <lineage>
        <taxon>Bacteria</taxon>
        <taxon>Bacillati</taxon>
        <taxon>Actinomycetota</taxon>
        <taxon>Actinomycetes</taxon>
        <taxon>Micromonosporales</taxon>
        <taxon>Micromonosporaceae</taxon>
        <taxon>Dactylosporangium</taxon>
    </lineage>
</organism>